<feature type="compositionally biased region" description="Basic and acidic residues" evidence="2">
    <location>
        <begin position="171"/>
        <end position="183"/>
    </location>
</feature>
<evidence type="ECO:0000256" key="2">
    <source>
        <dbReference type="SAM" id="MobiDB-lite"/>
    </source>
</evidence>
<keyword evidence="1" id="KW-0862">Zinc</keyword>
<dbReference type="SMART" id="SM00343">
    <property type="entry name" value="ZnF_C2HC"/>
    <property type="match status" value="3"/>
</dbReference>
<feature type="compositionally biased region" description="Basic and acidic residues" evidence="2">
    <location>
        <begin position="205"/>
        <end position="215"/>
    </location>
</feature>
<sequence length="432" mass="46182">MDPIDILRAQGRATFEYRGVRRLCRRCNQEGHFKAQCDTPHCARCGVFEHRTDTCTEPCRRCGGAHASVDCTARKSYSMAAAMDVDEFPALGTATAAGQTQRRMTTLRPAKQPKPNEDGPEPQVIPEKTLAQAAAITAPTAPAQQQEGRQTDAPTPASMRSGERQEEEGSLEARKGSQGERKLSLKGRTGPAASTAAHSPWWNKTGDDDVPRGREAPQPANDQSVSGSVEQEKSRKAPGEGDAPKPTEPSISSRKQPRPEPAPQHDGAAQQHSREGAQHGVQHGEAGGKTSRGERTAAAVLEAQKPAGTPSSDELEPGELVIDERAPTSTESPKHTQQQPLSMPAGVGRGRNSRDSEAAHGGTLSQSLRPSGPGAHKADGGRPQRSVKKVRRDAAGRLRSRTSGSEHEEATSKQRPSQRPAADDMDTDSDLF</sequence>
<feature type="compositionally biased region" description="Low complexity" evidence="2">
    <location>
        <begin position="95"/>
        <end position="106"/>
    </location>
</feature>
<dbReference type="InterPro" id="IPR001878">
    <property type="entry name" value="Znf_CCHC"/>
</dbReference>
<name>A0A9D4Q2J7_RHISA</name>
<feature type="compositionally biased region" description="Polar residues" evidence="2">
    <location>
        <begin position="220"/>
        <end position="229"/>
    </location>
</feature>
<dbReference type="PROSITE" id="PS50158">
    <property type="entry name" value="ZF_CCHC"/>
    <property type="match status" value="1"/>
</dbReference>
<gene>
    <name evidence="4" type="ORF">HPB52_020419</name>
</gene>
<dbReference type="InterPro" id="IPR036875">
    <property type="entry name" value="Znf_CCHC_sf"/>
</dbReference>
<protein>
    <recommendedName>
        <fullName evidence="3">CCHC-type domain-containing protein</fullName>
    </recommendedName>
</protein>
<reference evidence="4" key="2">
    <citation type="submission" date="2021-09" db="EMBL/GenBank/DDBJ databases">
        <authorList>
            <person name="Jia N."/>
            <person name="Wang J."/>
            <person name="Shi W."/>
            <person name="Du L."/>
            <person name="Sun Y."/>
            <person name="Zhan W."/>
            <person name="Jiang J."/>
            <person name="Wang Q."/>
            <person name="Zhang B."/>
            <person name="Ji P."/>
            <person name="Sakyi L.B."/>
            <person name="Cui X."/>
            <person name="Yuan T."/>
            <person name="Jiang B."/>
            <person name="Yang W."/>
            <person name="Lam T.T.-Y."/>
            <person name="Chang Q."/>
            <person name="Ding S."/>
            <person name="Wang X."/>
            <person name="Zhu J."/>
            <person name="Ruan X."/>
            <person name="Zhao L."/>
            <person name="Wei J."/>
            <person name="Que T."/>
            <person name="Du C."/>
            <person name="Cheng J."/>
            <person name="Dai P."/>
            <person name="Han X."/>
            <person name="Huang E."/>
            <person name="Gao Y."/>
            <person name="Liu J."/>
            <person name="Shao H."/>
            <person name="Ye R."/>
            <person name="Li L."/>
            <person name="Wei W."/>
            <person name="Wang X."/>
            <person name="Wang C."/>
            <person name="Huo Q."/>
            <person name="Li W."/>
            <person name="Guo W."/>
            <person name="Chen H."/>
            <person name="Chen S."/>
            <person name="Zhou L."/>
            <person name="Zhou L."/>
            <person name="Ni X."/>
            <person name="Tian J."/>
            <person name="Zhou Y."/>
            <person name="Sheng Y."/>
            <person name="Liu T."/>
            <person name="Pan Y."/>
            <person name="Xia L."/>
            <person name="Li J."/>
            <person name="Zhao F."/>
            <person name="Cao W."/>
        </authorList>
    </citation>
    <scope>NUCLEOTIDE SEQUENCE</scope>
    <source>
        <strain evidence="4">Rsan-2018</strain>
        <tissue evidence="4">Larvae</tissue>
    </source>
</reference>
<dbReference type="EMBL" id="JABSTV010001249">
    <property type="protein sequence ID" value="KAH7963272.1"/>
    <property type="molecule type" value="Genomic_DNA"/>
</dbReference>
<evidence type="ECO:0000259" key="3">
    <source>
        <dbReference type="PROSITE" id="PS50158"/>
    </source>
</evidence>
<dbReference type="SUPFAM" id="SSF57756">
    <property type="entry name" value="Retrovirus zinc finger-like domains"/>
    <property type="match status" value="1"/>
</dbReference>
<feature type="region of interest" description="Disordered" evidence="2">
    <location>
        <begin position="95"/>
        <end position="123"/>
    </location>
</feature>
<feature type="compositionally biased region" description="Acidic residues" evidence="2">
    <location>
        <begin position="423"/>
        <end position="432"/>
    </location>
</feature>
<dbReference type="Proteomes" id="UP000821837">
    <property type="component" value="Chromosome 3"/>
</dbReference>
<keyword evidence="1" id="KW-0479">Metal-binding</keyword>
<proteinExistence type="predicted"/>
<keyword evidence="1" id="KW-0863">Zinc-finger</keyword>
<dbReference type="AlphaFoldDB" id="A0A9D4Q2J7"/>
<feature type="compositionally biased region" description="Low complexity" evidence="2">
    <location>
        <begin position="137"/>
        <end position="146"/>
    </location>
</feature>
<evidence type="ECO:0000313" key="5">
    <source>
        <dbReference type="Proteomes" id="UP000821837"/>
    </source>
</evidence>
<evidence type="ECO:0000256" key="1">
    <source>
        <dbReference type="PROSITE-ProRule" id="PRU00047"/>
    </source>
</evidence>
<dbReference type="GO" id="GO:0008270">
    <property type="term" value="F:zinc ion binding"/>
    <property type="evidence" value="ECO:0007669"/>
    <property type="project" value="UniProtKB-KW"/>
</dbReference>
<feature type="compositionally biased region" description="Polar residues" evidence="2">
    <location>
        <begin position="327"/>
        <end position="341"/>
    </location>
</feature>
<reference evidence="4" key="1">
    <citation type="journal article" date="2020" name="Cell">
        <title>Large-Scale Comparative Analyses of Tick Genomes Elucidate Their Genetic Diversity and Vector Capacities.</title>
        <authorList>
            <consortium name="Tick Genome and Microbiome Consortium (TIGMIC)"/>
            <person name="Jia N."/>
            <person name="Wang J."/>
            <person name="Shi W."/>
            <person name="Du L."/>
            <person name="Sun Y."/>
            <person name="Zhan W."/>
            <person name="Jiang J.F."/>
            <person name="Wang Q."/>
            <person name="Zhang B."/>
            <person name="Ji P."/>
            <person name="Bell-Sakyi L."/>
            <person name="Cui X.M."/>
            <person name="Yuan T.T."/>
            <person name="Jiang B.G."/>
            <person name="Yang W.F."/>
            <person name="Lam T.T."/>
            <person name="Chang Q.C."/>
            <person name="Ding S.J."/>
            <person name="Wang X.J."/>
            <person name="Zhu J.G."/>
            <person name="Ruan X.D."/>
            <person name="Zhao L."/>
            <person name="Wei J.T."/>
            <person name="Ye R.Z."/>
            <person name="Que T.C."/>
            <person name="Du C.H."/>
            <person name="Zhou Y.H."/>
            <person name="Cheng J.X."/>
            <person name="Dai P.F."/>
            <person name="Guo W.B."/>
            <person name="Han X.H."/>
            <person name="Huang E.J."/>
            <person name="Li L.F."/>
            <person name="Wei W."/>
            <person name="Gao Y.C."/>
            <person name="Liu J.Z."/>
            <person name="Shao H.Z."/>
            <person name="Wang X."/>
            <person name="Wang C.C."/>
            <person name="Yang T.C."/>
            <person name="Huo Q.B."/>
            <person name="Li W."/>
            <person name="Chen H.Y."/>
            <person name="Chen S.E."/>
            <person name="Zhou L.G."/>
            <person name="Ni X.B."/>
            <person name="Tian J.H."/>
            <person name="Sheng Y."/>
            <person name="Liu T."/>
            <person name="Pan Y.S."/>
            <person name="Xia L.Y."/>
            <person name="Li J."/>
            <person name="Zhao F."/>
            <person name="Cao W.C."/>
        </authorList>
    </citation>
    <scope>NUCLEOTIDE SEQUENCE</scope>
    <source>
        <strain evidence="4">Rsan-2018</strain>
    </source>
</reference>
<keyword evidence="5" id="KW-1185">Reference proteome</keyword>
<comment type="caution">
    <text evidence="4">The sequence shown here is derived from an EMBL/GenBank/DDBJ whole genome shotgun (WGS) entry which is preliminary data.</text>
</comment>
<evidence type="ECO:0000313" key="4">
    <source>
        <dbReference type="EMBL" id="KAH7963272.1"/>
    </source>
</evidence>
<feature type="compositionally biased region" description="Basic and acidic residues" evidence="2">
    <location>
        <begin position="230"/>
        <end position="245"/>
    </location>
</feature>
<organism evidence="4 5">
    <name type="scientific">Rhipicephalus sanguineus</name>
    <name type="common">Brown dog tick</name>
    <name type="synonym">Ixodes sanguineus</name>
    <dbReference type="NCBI Taxonomy" id="34632"/>
    <lineage>
        <taxon>Eukaryota</taxon>
        <taxon>Metazoa</taxon>
        <taxon>Ecdysozoa</taxon>
        <taxon>Arthropoda</taxon>
        <taxon>Chelicerata</taxon>
        <taxon>Arachnida</taxon>
        <taxon>Acari</taxon>
        <taxon>Parasitiformes</taxon>
        <taxon>Ixodida</taxon>
        <taxon>Ixodoidea</taxon>
        <taxon>Ixodidae</taxon>
        <taxon>Rhipicephalinae</taxon>
        <taxon>Rhipicephalus</taxon>
        <taxon>Rhipicephalus</taxon>
    </lineage>
</organism>
<accession>A0A9D4Q2J7</accession>
<feature type="domain" description="CCHC-type" evidence="3">
    <location>
        <begin position="24"/>
        <end position="37"/>
    </location>
</feature>
<dbReference type="GO" id="GO:0003676">
    <property type="term" value="F:nucleic acid binding"/>
    <property type="evidence" value="ECO:0007669"/>
    <property type="project" value="InterPro"/>
</dbReference>
<feature type="region of interest" description="Disordered" evidence="2">
    <location>
        <begin position="137"/>
        <end position="432"/>
    </location>
</feature>